<evidence type="ECO:0000256" key="1">
    <source>
        <dbReference type="SAM" id="MobiDB-lite"/>
    </source>
</evidence>
<feature type="compositionally biased region" description="Low complexity" evidence="1">
    <location>
        <begin position="231"/>
        <end position="245"/>
    </location>
</feature>
<dbReference type="AlphaFoldDB" id="A0A259TW52"/>
<dbReference type="PROSITE" id="PS51677">
    <property type="entry name" value="NODB"/>
    <property type="match status" value="1"/>
</dbReference>
<dbReference type="PROSITE" id="PS51257">
    <property type="entry name" value="PROKAR_LIPOPROTEIN"/>
    <property type="match status" value="1"/>
</dbReference>
<gene>
    <name evidence="3" type="ORF">BSZ36_02340</name>
</gene>
<dbReference type="EMBL" id="MQWB01000001">
    <property type="protein sequence ID" value="OZC01926.1"/>
    <property type="molecule type" value="Genomic_DNA"/>
</dbReference>
<comment type="caution">
    <text evidence="3">The sequence shown here is derived from an EMBL/GenBank/DDBJ whole genome shotgun (WGS) entry which is preliminary data.</text>
</comment>
<dbReference type="GO" id="GO:0005975">
    <property type="term" value="P:carbohydrate metabolic process"/>
    <property type="evidence" value="ECO:0007669"/>
    <property type="project" value="InterPro"/>
</dbReference>
<dbReference type="Proteomes" id="UP000216446">
    <property type="component" value="Unassembled WGS sequence"/>
</dbReference>
<dbReference type="SUPFAM" id="SSF88713">
    <property type="entry name" value="Glycoside hydrolase/deacetylase"/>
    <property type="match status" value="1"/>
</dbReference>
<evidence type="ECO:0000313" key="3">
    <source>
        <dbReference type="EMBL" id="OZC01926.1"/>
    </source>
</evidence>
<name>A0A259TW52_9BACT</name>
<dbReference type="InterPro" id="IPR011330">
    <property type="entry name" value="Glyco_hydro/deAcase_b/a-brl"/>
</dbReference>
<evidence type="ECO:0000313" key="4">
    <source>
        <dbReference type="Proteomes" id="UP000216446"/>
    </source>
</evidence>
<dbReference type="PANTHER" id="PTHR10587:SF137">
    <property type="entry name" value="4-DEOXY-4-FORMAMIDO-L-ARABINOSE-PHOSPHOUNDECAPRENOL DEFORMYLASE ARND-RELATED"/>
    <property type="match status" value="1"/>
</dbReference>
<protein>
    <recommendedName>
        <fullName evidence="2">NodB homology domain-containing protein</fullName>
    </recommendedName>
</protein>
<reference evidence="3 4" key="1">
    <citation type="submission" date="2016-11" db="EMBL/GenBank/DDBJ databases">
        <title>Study of marine rhodopsin-containing bacteria.</title>
        <authorList>
            <person name="Yoshizawa S."/>
            <person name="Kumagai Y."/>
            <person name="Kogure K."/>
        </authorList>
    </citation>
    <scope>NUCLEOTIDE SEQUENCE [LARGE SCALE GENOMIC DNA]</scope>
    <source>
        <strain evidence="3 4">SG-29</strain>
    </source>
</reference>
<dbReference type="PANTHER" id="PTHR10587">
    <property type="entry name" value="GLYCOSYL TRANSFERASE-RELATED"/>
    <property type="match status" value="1"/>
</dbReference>
<dbReference type="InterPro" id="IPR002509">
    <property type="entry name" value="NODB_dom"/>
</dbReference>
<dbReference type="InterPro" id="IPR050248">
    <property type="entry name" value="Polysacc_deacetylase_ArnD"/>
</dbReference>
<feature type="region of interest" description="Disordered" evidence="1">
    <location>
        <begin position="231"/>
        <end position="252"/>
    </location>
</feature>
<accession>A0A259TW52</accession>
<dbReference type="RefSeq" id="WP_094545611.1">
    <property type="nucleotide sequence ID" value="NZ_MQWB01000001.1"/>
</dbReference>
<dbReference type="InParanoid" id="A0A259TW52"/>
<organism evidence="3 4">
    <name type="scientific">Rubricoccus marinus</name>
    <dbReference type="NCBI Taxonomy" id="716817"/>
    <lineage>
        <taxon>Bacteria</taxon>
        <taxon>Pseudomonadati</taxon>
        <taxon>Rhodothermota</taxon>
        <taxon>Rhodothermia</taxon>
        <taxon>Rhodothermales</taxon>
        <taxon>Rubricoccaceae</taxon>
        <taxon>Rubricoccus</taxon>
    </lineage>
</organism>
<sequence>MPLRQRLLLLLLLAVAGCIPSRGVVESVARRSPSAVFSVPASGDSLIAITFDDGPEPGHTDAVLDLLAEHGARGTFFLMGERVKANPTLTRRIADEGHEVANHGWGPMAGILLSESQLRRSIARTDRLLRAFGEPRWYRPSTGFYDGRALRAAEAEGYRIALGSIYSNDPQLTFVGVQARHILREVRSGDVIVLHDGIGDRTKAPEILRRVLPELARRGYRIVPLSELVDASGAEGGSPEAPGEASGDRSRS</sequence>
<dbReference type="Gene3D" id="3.20.20.370">
    <property type="entry name" value="Glycoside hydrolase/deacetylase"/>
    <property type="match status" value="1"/>
</dbReference>
<feature type="domain" description="NodB homology" evidence="2">
    <location>
        <begin position="45"/>
        <end position="223"/>
    </location>
</feature>
<evidence type="ECO:0000259" key="2">
    <source>
        <dbReference type="PROSITE" id="PS51677"/>
    </source>
</evidence>
<dbReference type="GO" id="GO:0016810">
    <property type="term" value="F:hydrolase activity, acting on carbon-nitrogen (but not peptide) bonds"/>
    <property type="evidence" value="ECO:0007669"/>
    <property type="project" value="InterPro"/>
</dbReference>
<dbReference type="OrthoDB" id="9812065at2"/>
<keyword evidence="4" id="KW-1185">Reference proteome</keyword>
<dbReference type="Pfam" id="PF01522">
    <property type="entry name" value="Polysacc_deac_1"/>
    <property type="match status" value="1"/>
</dbReference>
<proteinExistence type="predicted"/>